<evidence type="ECO:0000313" key="1">
    <source>
        <dbReference type="EMBL" id="MBR7746439.1"/>
    </source>
</evidence>
<name>A0A941DCZ8_9BURK</name>
<dbReference type="EMBL" id="JAGSPM010000003">
    <property type="protein sequence ID" value="MBR7746439.1"/>
    <property type="molecule type" value="Genomic_DNA"/>
</dbReference>
<dbReference type="InterPro" id="IPR007922">
    <property type="entry name" value="DciA-like"/>
</dbReference>
<gene>
    <name evidence="1" type="ORF">KDM92_07595</name>
</gene>
<comment type="caution">
    <text evidence="1">The sequence shown here is derived from an EMBL/GenBank/DDBJ whole genome shotgun (WGS) entry which is preliminary data.</text>
</comment>
<proteinExistence type="predicted"/>
<dbReference type="RefSeq" id="WP_212683794.1">
    <property type="nucleotide sequence ID" value="NZ_JAGSPM010000003.1"/>
</dbReference>
<accession>A0A941DCZ8</accession>
<organism evidence="1 2">
    <name type="scientific">Undibacterium baiyunense</name>
    <dbReference type="NCBI Taxonomy" id="2828731"/>
    <lineage>
        <taxon>Bacteria</taxon>
        <taxon>Pseudomonadati</taxon>
        <taxon>Pseudomonadota</taxon>
        <taxon>Betaproteobacteria</taxon>
        <taxon>Burkholderiales</taxon>
        <taxon>Oxalobacteraceae</taxon>
        <taxon>Undibacterium</taxon>
    </lineage>
</organism>
<dbReference type="Pfam" id="PF05258">
    <property type="entry name" value="DciA"/>
    <property type="match status" value="1"/>
</dbReference>
<sequence>MAQTNEIASFLRHNDKLSPLLPTVKRNISLQKECKAALPAIFDCCEVLNLNEDQLVMSTPNASIAAKLKQQLPKLQAHLQQAGWQINAIKIKVQVKRAIAKPEPVKQAVLTRSALSAFEELKNNLDASPQNAGLQAALARLLSRNQC</sequence>
<dbReference type="AlphaFoldDB" id="A0A941DCZ8"/>
<protein>
    <submittedName>
        <fullName evidence="1">DUF721 domain-containing protein</fullName>
    </submittedName>
</protein>
<evidence type="ECO:0000313" key="2">
    <source>
        <dbReference type="Proteomes" id="UP000680158"/>
    </source>
</evidence>
<keyword evidence="2" id="KW-1185">Reference proteome</keyword>
<dbReference type="Proteomes" id="UP000680158">
    <property type="component" value="Unassembled WGS sequence"/>
</dbReference>
<reference evidence="1 2" key="1">
    <citation type="submission" date="2021-04" db="EMBL/GenBank/DDBJ databases">
        <title>novel species isolated from subtropical streams in China.</title>
        <authorList>
            <person name="Lu H."/>
        </authorList>
    </citation>
    <scope>NUCLEOTIDE SEQUENCE [LARGE SCALE GENOMIC DNA]</scope>
    <source>
        <strain evidence="1 2">BYS107W</strain>
    </source>
</reference>